<gene>
    <name evidence="4" type="ORF">JEOPIN946_00391</name>
</gene>
<keyword evidence="5" id="KW-1185">Reference proteome</keyword>
<feature type="compositionally biased region" description="Basic and acidic residues" evidence="2">
    <location>
        <begin position="40"/>
        <end position="52"/>
    </location>
</feature>
<evidence type="ECO:0000256" key="1">
    <source>
        <dbReference type="ARBA" id="ARBA00022729"/>
    </source>
</evidence>
<dbReference type="EMBL" id="CAJEWB010000005">
    <property type="protein sequence ID" value="CAD2072293.1"/>
    <property type="molecule type" value="Genomic_DNA"/>
</dbReference>
<dbReference type="Proteomes" id="UP000588186">
    <property type="component" value="Unassembled WGS sequence"/>
</dbReference>
<dbReference type="Gene3D" id="2.60.40.1240">
    <property type="match status" value="1"/>
</dbReference>
<dbReference type="AlphaFoldDB" id="A0A6V7R5E6"/>
<comment type="caution">
    <text evidence="4">The sequence shown here is derived from an EMBL/GenBank/DDBJ whole genome shotgun (WGS) entry which is preliminary data.</text>
</comment>
<sequence length="197" mass="22347">MTKKWLILLMSGALFLSACNDEKNDESKNEEDQSEVTTEESDKTETAEESGEKIVEIGETVDVESFEWEVPYQITVKSVDFINEYDGEDITEYVSNADENIKFLVADTVIKNTSEEPMLAGEYVMPRLGIDTDGSGEDFIFELSEDELSQELAPGEEIELDFVYIQDLLTVYDPDGNVYLHFEGMTDNQKTYLIPTK</sequence>
<protein>
    <submittedName>
        <fullName evidence="4">Telomeric repeat-binding factor 2</fullName>
    </submittedName>
</protein>
<keyword evidence="1 3" id="KW-0732">Signal</keyword>
<name>A0A6V7R5E6_9BACL</name>
<feature type="region of interest" description="Disordered" evidence="2">
    <location>
        <begin position="21"/>
        <end position="52"/>
    </location>
</feature>
<feature type="chain" id="PRO_5039241316" evidence="3">
    <location>
        <begin position="21"/>
        <end position="197"/>
    </location>
</feature>
<feature type="compositionally biased region" description="Basic and acidic residues" evidence="2">
    <location>
        <begin position="21"/>
        <end position="31"/>
    </location>
</feature>
<evidence type="ECO:0000256" key="2">
    <source>
        <dbReference type="SAM" id="MobiDB-lite"/>
    </source>
</evidence>
<organism evidence="4 5">
    <name type="scientific">Phocicoccus pinnipedialis</name>
    <dbReference type="NCBI Taxonomy" id="110845"/>
    <lineage>
        <taxon>Bacteria</taxon>
        <taxon>Bacillati</taxon>
        <taxon>Bacillota</taxon>
        <taxon>Bacilli</taxon>
        <taxon>Bacillales</taxon>
        <taxon>Salinicoccaceae</taxon>
        <taxon>Phocicoccus</taxon>
    </lineage>
</organism>
<proteinExistence type="predicted"/>
<dbReference type="InterPro" id="IPR029050">
    <property type="entry name" value="Immunoprotect_excell_Ig-like"/>
</dbReference>
<dbReference type="PROSITE" id="PS51257">
    <property type="entry name" value="PROKAR_LIPOPROTEIN"/>
    <property type="match status" value="1"/>
</dbReference>
<evidence type="ECO:0000256" key="3">
    <source>
        <dbReference type="SAM" id="SignalP"/>
    </source>
</evidence>
<feature type="signal peptide" evidence="3">
    <location>
        <begin position="1"/>
        <end position="20"/>
    </location>
</feature>
<evidence type="ECO:0000313" key="5">
    <source>
        <dbReference type="Proteomes" id="UP000588186"/>
    </source>
</evidence>
<accession>A0A6V7R5E6</accession>
<evidence type="ECO:0000313" key="4">
    <source>
        <dbReference type="EMBL" id="CAD2072293.1"/>
    </source>
</evidence>
<reference evidence="4 5" key="1">
    <citation type="submission" date="2020-07" db="EMBL/GenBank/DDBJ databases">
        <authorList>
            <person name="Criscuolo A."/>
        </authorList>
    </citation>
    <scope>NUCLEOTIDE SEQUENCE [LARGE SCALE GENOMIC DNA]</scope>
    <source>
        <strain evidence="4">CIP107946</strain>
    </source>
</reference>
<dbReference type="RefSeq" id="WP_186076386.1">
    <property type="nucleotide sequence ID" value="NZ_CAJEWB010000005.1"/>
</dbReference>